<evidence type="ECO:0000313" key="3">
    <source>
        <dbReference type="Proteomes" id="UP000521943"/>
    </source>
</evidence>
<sequence>MLFKFVTILAAVATVVSASAVDLEARQVGGLATCNIVTTPSSTPGSGSLSEEFILVFNREFSADLPPGNSIVTGSTSFTGPSGGRYTVQKTTGGTAITAAQTRAIMQAWAGQTFAGAGQCDLPVSGELGDIQLDFDARNRYLMLRGISWAVLDTVLSSVG</sequence>
<organism evidence="2 3">
    <name type="scientific">Ephemerocybe angulata</name>
    <dbReference type="NCBI Taxonomy" id="980116"/>
    <lineage>
        <taxon>Eukaryota</taxon>
        <taxon>Fungi</taxon>
        <taxon>Dikarya</taxon>
        <taxon>Basidiomycota</taxon>
        <taxon>Agaricomycotina</taxon>
        <taxon>Agaricomycetes</taxon>
        <taxon>Agaricomycetidae</taxon>
        <taxon>Agaricales</taxon>
        <taxon>Agaricineae</taxon>
        <taxon>Psathyrellaceae</taxon>
        <taxon>Ephemerocybe</taxon>
    </lineage>
</organism>
<feature type="chain" id="PRO_5034408811" evidence="1">
    <location>
        <begin position="19"/>
        <end position="160"/>
    </location>
</feature>
<dbReference type="Proteomes" id="UP000521943">
    <property type="component" value="Unassembled WGS sequence"/>
</dbReference>
<accession>A0A8H6M1C2</accession>
<feature type="signal peptide" evidence="1">
    <location>
        <begin position="1"/>
        <end position="18"/>
    </location>
</feature>
<comment type="caution">
    <text evidence="2">The sequence shown here is derived from an EMBL/GenBank/DDBJ whole genome shotgun (WGS) entry which is preliminary data.</text>
</comment>
<protein>
    <submittedName>
        <fullName evidence="2">Uncharacterized protein</fullName>
    </submittedName>
</protein>
<evidence type="ECO:0000256" key="1">
    <source>
        <dbReference type="SAM" id="SignalP"/>
    </source>
</evidence>
<keyword evidence="1" id="KW-0732">Signal</keyword>
<name>A0A8H6M1C2_9AGAR</name>
<dbReference type="AlphaFoldDB" id="A0A8H6M1C2"/>
<proteinExistence type="predicted"/>
<gene>
    <name evidence="2" type="ORF">DFP72DRAFT_850362</name>
</gene>
<keyword evidence="3" id="KW-1185">Reference proteome</keyword>
<reference evidence="2 3" key="1">
    <citation type="submission" date="2020-07" db="EMBL/GenBank/DDBJ databases">
        <title>Comparative genomics of pyrophilous fungi reveals a link between fire events and developmental genes.</title>
        <authorList>
            <consortium name="DOE Joint Genome Institute"/>
            <person name="Steindorff A.S."/>
            <person name="Carver A."/>
            <person name="Calhoun S."/>
            <person name="Stillman K."/>
            <person name="Liu H."/>
            <person name="Lipzen A."/>
            <person name="Pangilinan J."/>
            <person name="Labutti K."/>
            <person name="Bruns T.D."/>
            <person name="Grigoriev I.V."/>
        </authorList>
    </citation>
    <scope>NUCLEOTIDE SEQUENCE [LARGE SCALE GENOMIC DNA]</scope>
    <source>
        <strain evidence="2 3">CBS 144469</strain>
    </source>
</reference>
<dbReference type="EMBL" id="JACGCI010000047">
    <property type="protein sequence ID" value="KAF6751848.1"/>
    <property type="molecule type" value="Genomic_DNA"/>
</dbReference>
<evidence type="ECO:0000313" key="2">
    <source>
        <dbReference type="EMBL" id="KAF6751848.1"/>
    </source>
</evidence>